<evidence type="ECO:0000313" key="6">
    <source>
        <dbReference type="EMBL" id="KAK2159587.1"/>
    </source>
</evidence>
<protein>
    <recommendedName>
        <fullName evidence="5">Lebercilin domain-containing protein</fullName>
    </recommendedName>
</protein>
<dbReference type="PANTHER" id="PTHR16650:SF6">
    <property type="entry name" value="GH21622P"/>
    <property type="match status" value="1"/>
</dbReference>
<dbReference type="Pfam" id="PF15619">
    <property type="entry name" value="Lebercilin"/>
    <property type="match status" value="1"/>
</dbReference>
<reference evidence="6" key="1">
    <citation type="journal article" date="2023" name="Mol. Biol. Evol.">
        <title>Third-Generation Sequencing Reveals the Adaptive Role of the Epigenome in Three Deep-Sea Polychaetes.</title>
        <authorList>
            <person name="Perez M."/>
            <person name="Aroh O."/>
            <person name="Sun Y."/>
            <person name="Lan Y."/>
            <person name="Juniper S.K."/>
            <person name="Young C.R."/>
            <person name="Angers B."/>
            <person name="Qian P.Y."/>
        </authorList>
    </citation>
    <scope>NUCLEOTIDE SEQUENCE</scope>
    <source>
        <strain evidence="6">P08H-3</strain>
    </source>
</reference>
<feature type="compositionally biased region" description="Basic and acidic residues" evidence="4">
    <location>
        <begin position="1"/>
        <end position="20"/>
    </location>
</feature>
<feature type="region of interest" description="Disordered" evidence="4">
    <location>
        <begin position="1"/>
        <end position="93"/>
    </location>
</feature>
<organism evidence="6 7">
    <name type="scientific">Paralvinella palmiformis</name>
    <dbReference type="NCBI Taxonomy" id="53620"/>
    <lineage>
        <taxon>Eukaryota</taxon>
        <taxon>Metazoa</taxon>
        <taxon>Spiralia</taxon>
        <taxon>Lophotrochozoa</taxon>
        <taxon>Annelida</taxon>
        <taxon>Polychaeta</taxon>
        <taxon>Sedentaria</taxon>
        <taxon>Canalipalpata</taxon>
        <taxon>Terebellida</taxon>
        <taxon>Terebelliformia</taxon>
        <taxon>Alvinellidae</taxon>
        <taxon>Paralvinella</taxon>
    </lineage>
</organism>
<evidence type="ECO:0000256" key="3">
    <source>
        <dbReference type="SAM" id="Coils"/>
    </source>
</evidence>
<gene>
    <name evidence="6" type="ORF">LSH36_150g02011</name>
</gene>
<sequence>MSSGERSRTPSRERNRRESHSTSYTRSRKNSYSDDSYSDYSDSFYTEDEESKKSTLNRGKRQEKKTNNRTAARGRGKPVLGRNSKAQALPKSSDYITKRMLSARRMKINELRSENENLLQQVAELQKENKTLLRQQRITDKQLERYEGQESEVPQLIKRHTEEIRVLREQLRRQKEKYHKTEKKRNETDDELSRTKRLLKKMKGLVEDKELKERDELSQKLSKLESEVDEKTRKIEQLEHHIENLTKNHRHELGIERARHKETELKLRELSVERQNLKMTLKEKEKELEIKNIYSNRIMRPPHKLNSSVSSSPIPETGRPPRPRQRKNSTPSNMTPRERAKLFEEQRREEMRRAREHTQKVNNRSLQQHVVRPSVSNEHSPNHDEQNLSSKKPVKLIQQHERNIRSRDDKIEQTREHSQGRGGHIKFSFQTYEGKHPSKSFVEKKTELGQSYQHGGSIAENYHNSGTEIRYSPRWGSVMAISHIKWSKKGGKRKVKSLMRDKYGEFKKKKKR</sequence>
<keyword evidence="2 3" id="KW-0175">Coiled coil</keyword>
<comment type="similarity">
    <text evidence="1">Belongs to the LCA5 family.</text>
</comment>
<feature type="compositionally biased region" description="Low complexity" evidence="4">
    <location>
        <begin position="33"/>
        <end position="44"/>
    </location>
</feature>
<feature type="domain" description="Lebercilin" evidence="5">
    <location>
        <begin position="96"/>
        <end position="288"/>
    </location>
</feature>
<dbReference type="AlphaFoldDB" id="A0AAD9JUX5"/>
<dbReference type="InterPro" id="IPR028933">
    <property type="entry name" value="Lebercilin_dom"/>
</dbReference>
<evidence type="ECO:0000259" key="5">
    <source>
        <dbReference type="Pfam" id="PF15619"/>
    </source>
</evidence>
<dbReference type="PANTHER" id="PTHR16650">
    <property type="entry name" value="C21ORF13-RELATED"/>
    <property type="match status" value="1"/>
</dbReference>
<dbReference type="InterPro" id="IPR026188">
    <property type="entry name" value="Lebercilin-like"/>
</dbReference>
<proteinExistence type="inferred from homology"/>
<dbReference type="EMBL" id="JAODUP010000150">
    <property type="protein sequence ID" value="KAK2159587.1"/>
    <property type="molecule type" value="Genomic_DNA"/>
</dbReference>
<feature type="compositionally biased region" description="Polar residues" evidence="4">
    <location>
        <begin position="305"/>
        <end position="314"/>
    </location>
</feature>
<feature type="coiled-coil region" evidence="3">
    <location>
        <begin position="101"/>
        <end position="287"/>
    </location>
</feature>
<name>A0AAD9JUX5_9ANNE</name>
<dbReference type="Proteomes" id="UP001208570">
    <property type="component" value="Unassembled WGS sequence"/>
</dbReference>
<evidence type="ECO:0000256" key="1">
    <source>
        <dbReference type="ARBA" id="ARBA00010229"/>
    </source>
</evidence>
<evidence type="ECO:0000256" key="2">
    <source>
        <dbReference type="ARBA" id="ARBA00023054"/>
    </source>
</evidence>
<dbReference type="GO" id="GO:0042073">
    <property type="term" value="P:intraciliary transport"/>
    <property type="evidence" value="ECO:0007669"/>
    <property type="project" value="TreeGrafter"/>
</dbReference>
<feature type="compositionally biased region" description="Polar residues" evidence="4">
    <location>
        <begin position="360"/>
        <end position="379"/>
    </location>
</feature>
<feature type="compositionally biased region" description="Basic and acidic residues" evidence="4">
    <location>
        <begin position="336"/>
        <end position="359"/>
    </location>
</feature>
<evidence type="ECO:0000256" key="4">
    <source>
        <dbReference type="SAM" id="MobiDB-lite"/>
    </source>
</evidence>
<evidence type="ECO:0000313" key="7">
    <source>
        <dbReference type="Proteomes" id="UP001208570"/>
    </source>
</evidence>
<keyword evidence="7" id="KW-1185">Reference proteome</keyword>
<comment type="caution">
    <text evidence="6">The sequence shown here is derived from an EMBL/GenBank/DDBJ whole genome shotgun (WGS) entry which is preliminary data.</text>
</comment>
<dbReference type="GO" id="GO:0005930">
    <property type="term" value="C:axoneme"/>
    <property type="evidence" value="ECO:0007669"/>
    <property type="project" value="TreeGrafter"/>
</dbReference>
<accession>A0AAD9JUX5</accession>
<feature type="region of interest" description="Disordered" evidence="4">
    <location>
        <begin position="299"/>
        <end position="389"/>
    </location>
</feature>